<feature type="compositionally biased region" description="Basic and acidic residues" evidence="1">
    <location>
        <begin position="60"/>
        <end position="70"/>
    </location>
</feature>
<feature type="compositionally biased region" description="Basic and acidic residues" evidence="1">
    <location>
        <begin position="38"/>
        <end position="47"/>
    </location>
</feature>
<dbReference type="Gene3D" id="3.80.10.10">
    <property type="entry name" value="Ribonuclease Inhibitor"/>
    <property type="match status" value="1"/>
</dbReference>
<accession>I3EE88</accession>
<organism evidence="2 3">
    <name type="scientific">Nematocida parisii (strain ERTm3)</name>
    <name type="common">Nematode killer fungus</name>
    <dbReference type="NCBI Taxonomy" id="935791"/>
    <lineage>
        <taxon>Eukaryota</taxon>
        <taxon>Fungi</taxon>
        <taxon>Fungi incertae sedis</taxon>
        <taxon>Microsporidia</taxon>
        <taxon>Nematocida</taxon>
    </lineage>
</organism>
<dbReference type="SUPFAM" id="SSF52047">
    <property type="entry name" value="RNI-like"/>
    <property type="match status" value="1"/>
</dbReference>
<feature type="region of interest" description="Disordered" evidence="1">
    <location>
        <begin position="1"/>
        <end position="25"/>
    </location>
</feature>
<dbReference type="HOGENOM" id="CLU_015892_0_0_1"/>
<dbReference type="InParanoid" id="I3EE88"/>
<dbReference type="Proteomes" id="UP000002872">
    <property type="component" value="Unassembled WGS sequence"/>
</dbReference>
<dbReference type="AlphaFoldDB" id="I3EE88"/>
<name>I3EE88_NEMP3</name>
<proteinExistence type="predicted"/>
<evidence type="ECO:0000313" key="2">
    <source>
        <dbReference type="EMBL" id="EIJ87535.1"/>
    </source>
</evidence>
<gene>
    <name evidence="2" type="ORF">NEQG_02082</name>
</gene>
<evidence type="ECO:0000256" key="1">
    <source>
        <dbReference type="SAM" id="MobiDB-lite"/>
    </source>
</evidence>
<feature type="region of interest" description="Disordered" evidence="1">
    <location>
        <begin position="37"/>
        <end position="71"/>
    </location>
</feature>
<sequence length="654" mass="73740">MEKGCKTAAQSSKAAWKGINKRRRHQCSQCSQYKCFRKKESSREERPSSSTNTVRAKGPLQKESDTEFVRSNRGISQKTAIEPQSACLVGYVNNQVQTIENLNAMYITAHSEEDKEVIGFLYKIAQKHPHLLEHIKALDSIMVNKIIINKDEVVVECIRNTNRRDIKTLSDVLQACSKGITIDECRGDEDATMSLYISQPVLTQTISLINHVLLIYCSSSRGGVACLSLSGFKFEPTEDLFINYTIFSLIEGLSLSSTSIYSGGLNMLCAYPNIRKLSFCEGTTVKFNHTLDLSFQSLERLELSDIHRYYADWVLSGTKLCSTLKEIEISNINCMETKALNKLGNLDKITSFCLRNVVFSGSPNFGFLKHMRGLQTLRMENIFYSYTEQLRLKELSEVKNSTRYLNLEIVPKTHSIPGHAGKGAVTTPVVAEENIKIGRCISPTAVYVDSKLYKDLGLCEIKPRKEEEYTISISFAQEVMEQIVINSIVVEFILNSAQTCLEITCNPITHAMQTTLEYIKCIDFPFLAQNTIEDITLVSWLKEPSKDSVCSVFSDQIFRYASYSAVRSIYIISSWAPLTMDVCRIAMFNRSMPGLKEISMSNVLFVIRSGVPENSNEEQIMQVYLEHIQTKGPDAFKCMFVKGESGLEIVNTIE</sequence>
<dbReference type="VEuPathDB" id="MicrosporidiaDB:NEQG_02082"/>
<reference evidence="2" key="1">
    <citation type="submission" date="2011-01" db="EMBL/GenBank/DDBJ databases">
        <title>The Genome Sequence of Nematocida parisii strain ERTm3.</title>
        <authorList>
            <consortium name="The Broad Institute Genome Sequencing Platform"/>
            <consortium name="The Broad Institute Genome Sequencing Center for Infectious Disease"/>
            <person name="Cuomo C."/>
            <person name="Troemel E."/>
            <person name="Young S.K."/>
            <person name="Zeng Q."/>
            <person name="Gargeya S."/>
            <person name="Fitzgerald M."/>
            <person name="Haas B."/>
            <person name="Abouelleil A."/>
            <person name="Alvarado L."/>
            <person name="Arachchi H.M."/>
            <person name="Berlin A."/>
            <person name="Chapman S.B."/>
            <person name="Gearin G."/>
            <person name="Goldberg J."/>
            <person name="Griggs A."/>
            <person name="Gujja S."/>
            <person name="Hansen M."/>
            <person name="Heiman D."/>
            <person name="Howarth C."/>
            <person name="Larimer J."/>
            <person name="Lui A."/>
            <person name="MacDonald P.J.P."/>
            <person name="McCowen C."/>
            <person name="Montmayeur A."/>
            <person name="Murphy C."/>
            <person name="Neiman D."/>
            <person name="Pearson M."/>
            <person name="Priest M."/>
            <person name="Roberts A."/>
            <person name="Saif S."/>
            <person name="Shea T."/>
            <person name="Sisk P."/>
            <person name="Stolte C."/>
            <person name="Sykes S."/>
            <person name="Wortman J."/>
            <person name="Nusbaum C."/>
            <person name="Birren B."/>
        </authorList>
    </citation>
    <scope>NUCLEOTIDE SEQUENCE</scope>
    <source>
        <strain evidence="2">ERTm3</strain>
    </source>
</reference>
<dbReference type="OrthoDB" id="10318235at2759"/>
<keyword evidence="3" id="KW-1185">Reference proteome</keyword>
<dbReference type="InterPro" id="IPR032675">
    <property type="entry name" value="LRR_dom_sf"/>
</dbReference>
<dbReference type="EMBL" id="GL870881">
    <property type="protein sequence ID" value="EIJ87535.1"/>
    <property type="molecule type" value="Genomic_DNA"/>
</dbReference>
<evidence type="ECO:0000313" key="3">
    <source>
        <dbReference type="Proteomes" id="UP000002872"/>
    </source>
</evidence>
<protein>
    <submittedName>
        <fullName evidence="2">Uncharacterized protein</fullName>
    </submittedName>
</protein>